<proteinExistence type="inferred from homology"/>
<evidence type="ECO:0000259" key="16">
    <source>
        <dbReference type="Pfam" id="PF00905"/>
    </source>
</evidence>
<feature type="transmembrane region" description="Helical" evidence="15">
    <location>
        <begin position="21"/>
        <end position="44"/>
    </location>
</feature>
<keyword evidence="6" id="KW-0808">Transferase</keyword>
<feature type="compositionally biased region" description="Low complexity" evidence="14">
    <location>
        <begin position="731"/>
        <end position="768"/>
    </location>
</feature>
<keyword evidence="19" id="KW-1185">Reference proteome</keyword>
<keyword evidence="8" id="KW-0133">Cell shape</keyword>
<dbReference type="GO" id="GO:0008658">
    <property type="term" value="F:penicillin binding"/>
    <property type="evidence" value="ECO:0007669"/>
    <property type="project" value="InterPro"/>
</dbReference>
<dbReference type="PANTHER" id="PTHR32282:SF29">
    <property type="entry name" value="PENICILLIN-BINDING PROTEIN 1A"/>
    <property type="match status" value="1"/>
</dbReference>
<keyword evidence="15" id="KW-0812">Transmembrane</keyword>
<dbReference type="FunFam" id="1.10.3810.10:FF:000001">
    <property type="entry name" value="Penicillin-binding protein 1A"/>
    <property type="match status" value="1"/>
</dbReference>
<evidence type="ECO:0000256" key="8">
    <source>
        <dbReference type="ARBA" id="ARBA00022960"/>
    </source>
</evidence>
<comment type="catalytic activity">
    <reaction evidence="12">
        <text>Preferential cleavage: (Ac)2-L-Lys-D-Ala-|-D-Ala. Also transpeptidation of peptidyl-alanyl moieties that are N-acyl substituents of D-alanine.</text>
        <dbReference type="EC" id="3.4.16.4"/>
    </reaction>
</comment>
<evidence type="ECO:0000256" key="9">
    <source>
        <dbReference type="ARBA" id="ARBA00022984"/>
    </source>
</evidence>
<keyword evidence="15" id="KW-1133">Transmembrane helix</keyword>
<sequence length="768" mass="82563">MQSEKNGKSGSHSTGSIIKRIILWGLSLIGILVLMGAVLFFYYASTAPKISESELSSQVATRIYDSDNNVVSELGAQKREYVKSASIPKELKNAVVSIEDRRFYKHHGVDPVRIVGAAFSDLTHSSSGLQGGSTLTQQLVKLSVFSTAASDQTIKRKAQEAWLAINVERHYSKAKILEFYINKVYMGNGVYGMQTAAQYYYGKNLSQLSLSQYATLAGVPQSPTYYNPISNATAATQRRNEVLDAMVRSKYISQSQATAAKKVNVQTGLDSSHGNTSSASSADDSNNKVIDSYLKQVVSQLKKKGYNPYTDGLEVHTNLNMDAQQHLYDTANDGTVAFQSKDMQIGAAITNPSNGKIIAMLGGRKTGNVTFGLNRAVQTDRSAGSTSKPLMDYGPAIEYLNYPTFRPVKDISFTYPGTSKKLYDFDRQFKGTMTMRQALVQSRNIPAIRTLQDVGMSKATKFLAKLGIKPTSSSGFELQNGIGLYISPLQEAAAYATFANGGTYYKPYYISSITTKSGDSYKYSSTGKRVMKSSTAYMITDMLKGVINSSSGTGTAAKISGVHQAGKTGTTQYPSGSGVSSGVMDSWFAGYTKHYSISIWTGYDKALVAGHAVTSTYEKTAQKVYRSEMSYLENQNPSSDWSVPDTVSVVSRNGQRELEVKGASWSDTGTSDKYAENNNGSSDADSSSEVIVSSSSSMSESKQDSENSSSSSNNSSSVEQQPNGDGDDGNTDATQSTDATTTDTTSSATTSTPTSTQPDSSAAATPGQ</sequence>
<comment type="similarity">
    <text evidence="2">In the N-terminal section; belongs to the glycosyltransferase 51 family.</text>
</comment>
<dbReference type="InterPro" id="IPR001460">
    <property type="entry name" value="PCN-bd_Tpept"/>
</dbReference>
<comment type="caution">
    <text evidence="18">The sequence shown here is derived from an EMBL/GenBank/DDBJ whole genome shotgun (WGS) entry which is preliminary data.</text>
</comment>
<dbReference type="InterPro" id="IPR036950">
    <property type="entry name" value="PBP_transglycosylase"/>
</dbReference>
<gene>
    <name evidence="18" type="ORF">FC26_GL002168</name>
</gene>
<dbReference type="GO" id="GO:0030288">
    <property type="term" value="C:outer membrane-bounded periplasmic space"/>
    <property type="evidence" value="ECO:0007669"/>
    <property type="project" value="TreeGrafter"/>
</dbReference>
<keyword evidence="3" id="KW-0121">Carboxypeptidase</keyword>
<keyword evidence="7" id="KW-0378">Hydrolase</keyword>
<feature type="region of interest" description="Disordered" evidence="14">
    <location>
        <begin position="652"/>
        <end position="768"/>
    </location>
</feature>
<evidence type="ECO:0000256" key="7">
    <source>
        <dbReference type="ARBA" id="ARBA00022801"/>
    </source>
</evidence>
<feature type="compositionally biased region" description="Low complexity" evidence="14">
    <location>
        <begin position="676"/>
        <end position="719"/>
    </location>
</feature>
<dbReference type="NCBIfam" id="TIGR02074">
    <property type="entry name" value="PBP_1a_fam"/>
    <property type="match status" value="1"/>
</dbReference>
<dbReference type="PATRIC" id="fig|1423813.3.peg.2207"/>
<evidence type="ECO:0000256" key="10">
    <source>
        <dbReference type="ARBA" id="ARBA00023268"/>
    </source>
</evidence>
<dbReference type="GO" id="GO:0008955">
    <property type="term" value="F:peptidoglycan glycosyltransferase activity"/>
    <property type="evidence" value="ECO:0007669"/>
    <property type="project" value="UniProtKB-EC"/>
</dbReference>
<accession>A0A0R2A738</accession>
<evidence type="ECO:0000256" key="13">
    <source>
        <dbReference type="ARBA" id="ARBA00049902"/>
    </source>
</evidence>
<dbReference type="InterPro" id="IPR050396">
    <property type="entry name" value="Glycosyltr_51/Transpeptidase"/>
</dbReference>
<dbReference type="GO" id="GO:0009002">
    <property type="term" value="F:serine-type D-Ala-D-Ala carboxypeptidase activity"/>
    <property type="evidence" value="ECO:0007669"/>
    <property type="project" value="UniProtKB-EC"/>
</dbReference>
<keyword evidence="10" id="KW-0511">Multifunctional enzyme</keyword>
<keyword evidence="4" id="KW-0645">Protease</keyword>
<dbReference type="SUPFAM" id="SSF56601">
    <property type="entry name" value="beta-lactamase/transpeptidase-like"/>
    <property type="match status" value="1"/>
</dbReference>
<comment type="catalytic activity">
    <reaction evidence="13">
        <text>[GlcNAc-(1-&gt;4)-Mur2Ac(oyl-L-Ala-gamma-D-Glu-L-Lys-D-Ala-D-Ala)](n)-di-trans,octa-cis-undecaprenyl diphosphate + beta-D-GlcNAc-(1-&gt;4)-Mur2Ac(oyl-L-Ala-gamma-D-Glu-L-Lys-D-Ala-D-Ala)-di-trans,octa-cis-undecaprenyl diphosphate = [GlcNAc-(1-&gt;4)-Mur2Ac(oyl-L-Ala-gamma-D-Glu-L-Lys-D-Ala-D-Ala)](n+1)-di-trans,octa-cis-undecaprenyl diphosphate + di-trans,octa-cis-undecaprenyl diphosphate + H(+)</text>
        <dbReference type="Rhea" id="RHEA:23708"/>
        <dbReference type="Rhea" id="RHEA-COMP:9602"/>
        <dbReference type="Rhea" id="RHEA-COMP:9603"/>
        <dbReference type="ChEBI" id="CHEBI:15378"/>
        <dbReference type="ChEBI" id="CHEBI:58405"/>
        <dbReference type="ChEBI" id="CHEBI:60033"/>
        <dbReference type="ChEBI" id="CHEBI:78435"/>
        <dbReference type="EC" id="2.4.99.28"/>
    </reaction>
</comment>
<dbReference type="GO" id="GO:0009252">
    <property type="term" value="P:peptidoglycan biosynthetic process"/>
    <property type="evidence" value="ECO:0007669"/>
    <property type="project" value="UniProtKB-KW"/>
</dbReference>
<name>A0A0R2A738_9LACO</name>
<dbReference type="AlphaFoldDB" id="A0A0R2A738"/>
<dbReference type="InterPro" id="IPR012338">
    <property type="entry name" value="Beta-lactam/transpept-like"/>
</dbReference>
<evidence type="ECO:0000256" key="1">
    <source>
        <dbReference type="ARBA" id="ARBA00007090"/>
    </source>
</evidence>
<organism evidence="18 19">
    <name type="scientific">Paucilactobacillus vaccinostercus DSM 20634</name>
    <dbReference type="NCBI Taxonomy" id="1423813"/>
    <lineage>
        <taxon>Bacteria</taxon>
        <taxon>Bacillati</taxon>
        <taxon>Bacillota</taxon>
        <taxon>Bacilli</taxon>
        <taxon>Lactobacillales</taxon>
        <taxon>Lactobacillaceae</taxon>
        <taxon>Paucilactobacillus</taxon>
    </lineage>
</organism>
<keyword evidence="11" id="KW-0961">Cell wall biogenesis/degradation</keyword>
<dbReference type="EMBL" id="AYYY01000005">
    <property type="protein sequence ID" value="KRM62591.1"/>
    <property type="molecule type" value="Genomic_DNA"/>
</dbReference>
<evidence type="ECO:0000256" key="3">
    <source>
        <dbReference type="ARBA" id="ARBA00022645"/>
    </source>
</evidence>
<keyword evidence="5" id="KW-0328">Glycosyltransferase</keyword>
<evidence type="ECO:0000256" key="4">
    <source>
        <dbReference type="ARBA" id="ARBA00022670"/>
    </source>
</evidence>
<keyword evidence="9" id="KW-0573">Peptidoglycan synthesis</keyword>
<dbReference type="Gene3D" id="3.40.710.10">
    <property type="entry name" value="DD-peptidase/beta-lactamase superfamily"/>
    <property type="match status" value="1"/>
</dbReference>
<dbReference type="SUPFAM" id="SSF53955">
    <property type="entry name" value="Lysozyme-like"/>
    <property type="match status" value="1"/>
</dbReference>
<dbReference type="GO" id="GO:0006508">
    <property type="term" value="P:proteolysis"/>
    <property type="evidence" value="ECO:0007669"/>
    <property type="project" value="UniProtKB-KW"/>
</dbReference>
<evidence type="ECO:0000256" key="11">
    <source>
        <dbReference type="ARBA" id="ARBA00023316"/>
    </source>
</evidence>
<dbReference type="GO" id="GO:0008360">
    <property type="term" value="P:regulation of cell shape"/>
    <property type="evidence" value="ECO:0007669"/>
    <property type="project" value="UniProtKB-KW"/>
</dbReference>
<evidence type="ECO:0000313" key="19">
    <source>
        <dbReference type="Proteomes" id="UP000051733"/>
    </source>
</evidence>
<evidence type="ECO:0000256" key="15">
    <source>
        <dbReference type="SAM" id="Phobius"/>
    </source>
</evidence>
<dbReference type="PANTHER" id="PTHR32282">
    <property type="entry name" value="BINDING PROTEIN TRANSPEPTIDASE, PUTATIVE-RELATED"/>
    <property type="match status" value="1"/>
</dbReference>
<reference evidence="18 19" key="1">
    <citation type="journal article" date="2015" name="Genome Announc.">
        <title>Expanding the biotechnology potential of lactobacilli through comparative genomics of 213 strains and associated genera.</title>
        <authorList>
            <person name="Sun Z."/>
            <person name="Harris H.M."/>
            <person name="McCann A."/>
            <person name="Guo C."/>
            <person name="Argimon S."/>
            <person name="Zhang W."/>
            <person name="Yang X."/>
            <person name="Jeffery I.B."/>
            <person name="Cooney J.C."/>
            <person name="Kagawa T.F."/>
            <person name="Liu W."/>
            <person name="Song Y."/>
            <person name="Salvetti E."/>
            <person name="Wrobel A."/>
            <person name="Rasinkangas P."/>
            <person name="Parkhill J."/>
            <person name="Rea M.C."/>
            <person name="O'Sullivan O."/>
            <person name="Ritari J."/>
            <person name="Douillard F.P."/>
            <person name="Paul Ross R."/>
            <person name="Yang R."/>
            <person name="Briner A.E."/>
            <person name="Felis G.E."/>
            <person name="de Vos W.M."/>
            <person name="Barrangou R."/>
            <person name="Klaenhammer T.R."/>
            <person name="Caufield P.W."/>
            <person name="Cui Y."/>
            <person name="Zhang H."/>
            <person name="O'Toole P.W."/>
        </authorList>
    </citation>
    <scope>NUCLEOTIDE SEQUENCE [LARGE SCALE GENOMIC DNA]</scope>
    <source>
        <strain evidence="18 19">DSM 20634</strain>
    </source>
</reference>
<evidence type="ECO:0000256" key="12">
    <source>
        <dbReference type="ARBA" id="ARBA00034000"/>
    </source>
</evidence>
<protein>
    <submittedName>
        <fullName evidence="18">Penicillin binding protein 1A</fullName>
    </submittedName>
</protein>
<dbReference type="InterPro" id="IPR023346">
    <property type="entry name" value="Lysozyme-like_dom_sf"/>
</dbReference>
<feature type="domain" description="Glycosyl transferase family 51" evidence="17">
    <location>
        <begin position="68"/>
        <end position="246"/>
    </location>
</feature>
<dbReference type="InterPro" id="IPR001264">
    <property type="entry name" value="Glyco_trans_51"/>
</dbReference>
<evidence type="ECO:0000256" key="5">
    <source>
        <dbReference type="ARBA" id="ARBA00022676"/>
    </source>
</evidence>
<dbReference type="GO" id="GO:0071555">
    <property type="term" value="P:cell wall organization"/>
    <property type="evidence" value="ECO:0007669"/>
    <property type="project" value="UniProtKB-KW"/>
</dbReference>
<evidence type="ECO:0000256" key="2">
    <source>
        <dbReference type="ARBA" id="ARBA00007739"/>
    </source>
</evidence>
<comment type="similarity">
    <text evidence="1">In the C-terminal section; belongs to the transpeptidase family.</text>
</comment>
<evidence type="ECO:0000259" key="17">
    <source>
        <dbReference type="Pfam" id="PF00912"/>
    </source>
</evidence>
<dbReference type="Proteomes" id="UP000051733">
    <property type="component" value="Unassembled WGS sequence"/>
</dbReference>
<dbReference type="Pfam" id="PF00912">
    <property type="entry name" value="Transgly"/>
    <property type="match status" value="1"/>
</dbReference>
<keyword evidence="15" id="KW-0472">Membrane</keyword>
<dbReference type="STRING" id="1423813.FC26_GL002168"/>
<evidence type="ECO:0000256" key="14">
    <source>
        <dbReference type="SAM" id="MobiDB-lite"/>
    </source>
</evidence>
<evidence type="ECO:0000256" key="6">
    <source>
        <dbReference type="ARBA" id="ARBA00022679"/>
    </source>
</evidence>
<dbReference type="Gene3D" id="1.10.3810.10">
    <property type="entry name" value="Biosynthetic peptidoglycan transglycosylase-like"/>
    <property type="match status" value="1"/>
</dbReference>
<dbReference type="Pfam" id="PF00905">
    <property type="entry name" value="Transpeptidase"/>
    <property type="match status" value="1"/>
</dbReference>
<evidence type="ECO:0000313" key="18">
    <source>
        <dbReference type="EMBL" id="KRM62591.1"/>
    </source>
</evidence>
<feature type="domain" description="Penicillin-binding protein transpeptidase" evidence="16">
    <location>
        <begin position="346"/>
        <end position="593"/>
    </location>
</feature>